<evidence type="ECO:0000313" key="3">
    <source>
        <dbReference type="Proteomes" id="UP000186004"/>
    </source>
</evidence>
<evidence type="ECO:0000256" key="1">
    <source>
        <dbReference type="SAM" id="SignalP"/>
    </source>
</evidence>
<protein>
    <recommendedName>
        <fullName evidence="4">Mce-associated membrane protein</fullName>
    </recommendedName>
</protein>
<dbReference type="EMBL" id="FTNF01000003">
    <property type="protein sequence ID" value="SIQ63367.1"/>
    <property type="molecule type" value="Genomic_DNA"/>
</dbReference>
<evidence type="ECO:0000313" key="2">
    <source>
        <dbReference type="EMBL" id="SIQ63367.1"/>
    </source>
</evidence>
<dbReference type="AlphaFoldDB" id="A0A1N6UCT4"/>
<accession>A0A1N6UCT4</accession>
<keyword evidence="1" id="KW-0732">Signal</keyword>
<dbReference type="PROSITE" id="PS51257">
    <property type="entry name" value="PROKAR_LIPOPROTEIN"/>
    <property type="match status" value="1"/>
</dbReference>
<sequence>MRGRQLSRAAICLMTVTATASIMACGAGEEAVVRPPAPAAAEADADRDADEQAARKAALDAYSGYLTASRTASRHSDPYAPELSRFLADPLLTRVRMAIRDAKEHGAMRTGTLKSDPTVTAVSLSAVPATVEIQDCLDATGYRLVYTKDRRVVPGSGGKRYLATATATRYPDGRWLISAGAAHQDQPC</sequence>
<dbReference type="OrthoDB" id="3629364at2"/>
<feature type="signal peptide" evidence="1">
    <location>
        <begin position="1"/>
        <end position="20"/>
    </location>
</feature>
<dbReference type="Proteomes" id="UP000186004">
    <property type="component" value="Unassembled WGS sequence"/>
</dbReference>
<organism evidence="2 3">
    <name type="scientific">Micromonospora avicenniae</name>
    <dbReference type="NCBI Taxonomy" id="1198245"/>
    <lineage>
        <taxon>Bacteria</taxon>
        <taxon>Bacillati</taxon>
        <taxon>Actinomycetota</taxon>
        <taxon>Actinomycetes</taxon>
        <taxon>Micromonosporales</taxon>
        <taxon>Micromonosporaceae</taxon>
        <taxon>Micromonospora</taxon>
    </lineage>
</organism>
<dbReference type="STRING" id="1198245.SAMN05444858_103315"/>
<evidence type="ECO:0008006" key="4">
    <source>
        <dbReference type="Google" id="ProtNLM"/>
    </source>
</evidence>
<feature type="chain" id="PRO_5039317262" description="Mce-associated membrane protein" evidence="1">
    <location>
        <begin position="21"/>
        <end position="188"/>
    </location>
</feature>
<reference evidence="2 3" key="1">
    <citation type="submission" date="2017-01" db="EMBL/GenBank/DDBJ databases">
        <authorList>
            <person name="Mah S.A."/>
            <person name="Swanson W.J."/>
            <person name="Moy G.W."/>
            <person name="Vacquier V.D."/>
        </authorList>
    </citation>
    <scope>NUCLEOTIDE SEQUENCE [LARGE SCALE GENOMIC DNA]</scope>
    <source>
        <strain evidence="2 3">DSM 45758</strain>
    </source>
</reference>
<keyword evidence="3" id="KW-1185">Reference proteome</keyword>
<gene>
    <name evidence="2" type="ORF">SAMN05444858_103315</name>
</gene>
<name>A0A1N6UCT4_9ACTN</name>
<proteinExistence type="predicted"/>